<dbReference type="Pfam" id="PF26257">
    <property type="entry name" value="DUF8061"/>
    <property type="match status" value="1"/>
</dbReference>
<dbReference type="SFLD" id="SFLDS00029">
    <property type="entry name" value="Radical_SAM"/>
    <property type="match status" value="1"/>
</dbReference>
<reference evidence="6" key="1">
    <citation type="submission" date="2022-11" db="EMBL/GenBank/DDBJ databases">
        <title>Complete genome sequence of Methanogenium organophilum DSM 3596.</title>
        <authorList>
            <person name="Chen S.-C."/>
            <person name="Lai S.-J."/>
            <person name="You Y.-T."/>
        </authorList>
    </citation>
    <scope>NUCLEOTIDE SEQUENCE</scope>
    <source>
        <strain evidence="6">DSM 3596</strain>
    </source>
</reference>
<organism evidence="6 7">
    <name type="scientific">Methanogenium organophilum</name>
    <dbReference type="NCBI Taxonomy" id="2199"/>
    <lineage>
        <taxon>Archaea</taxon>
        <taxon>Methanobacteriati</taxon>
        <taxon>Methanobacteriota</taxon>
        <taxon>Stenosarchaea group</taxon>
        <taxon>Methanomicrobia</taxon>
        <taxon>Methanomicrobiales</taxon>
        <taxon>Methanomicrobiaceae</taxon>
        <taxon>Methanogenium</taxon>
    </lineage>
</organism>
<dbReference type="InterPro" id="IPR040087">
    <property type="entry name" value="MJ0021-like"/>
</dbReference>
<dbReference type="PROSITE" id="PS51918">
    <property type="entry name" value="RADICAL_SAM"/>
    <property type="match status" value="1"/>
</dbReference>
<evidence type="ECO:0000256" key="2">
    <source>
        <dbReference type="ARBA" id="ARBA00022723"/>
    </source>
</evidence>
<dbReference type="InterPro" id="IPR013785">
    <property type="entry name" value="Aldolase_TIM"/>
</dbReference>
<dbReference type="GeneID" id="76836020"/>
<dbReference type="GO" id="GO:0046872">
    <property type="term" value="F:metal ion binding"/>
    <property type="evidence" value="ECO:0007669"/>
    <property type="project" value="UniProtKB-KW"/>
</dbReference>
<dbReference type="EMBL" id="CP113361">
    <property type="protein sequence ID" value="WAI01292.1"/>
    <property type="molecule type" value="Genomic_DNA"/>
</dbReference>
<proteinExistence type="predicted"/>
<evidence type="ECO:0000256" key="4">
    <source>
        <dbReference type="ARBA" id="ARBA00023014"/>
    </source>
</evidence>
<accession>A0A9X9S3X8</accession>
<evidence type="ECO:0000313" key="7">
    <source>
        <dbReference type="Proteomes" id="UP001163096"/>
    </source>
</evidence>
<evidence type="ECO:0000256" key="1">
    <source>
        <dbReference type="ARBA" id="ARBA00022691"/>
    </source>
</evidence>
<dbReference type="RefSeq" id="WP_268186518.1">
    <property type="nucleotide sequence ID" value="NZ_CP113361.1"/>
</dbReference>
<dbReference type="KEGG" id="mou:OU421_12920"/>
<evidence type="ECO:0000256" key="3">
    <source>
        <dbReference type="ARBA" id="ARBA00023004"/>
    </source>
</evidence>
<dbReference type="Gene3D" id="3.20.20.70">
    <property type="entry name" value="Aldolase class I"/>
    <property type="match status" value="1"/>
</dbReference>
<dbReference type="GO" id="GO:0003824">
    <property type="term" value="F:catalytic activity"/>
    <property type="evidence" value="ECO:0007669"/>
    <property type="project" value="InterPro"/>
</dbReference>
<dbReference type="GO" id="GO:0051536">
    <property type="term" value="F:iron-sulfur cluster binding"/>
    <property type="evidence" value="ECO:0007669"/>
    <property type="project" value="UniProtKB-KW"/>
</dbReference>
<dbReference type="SFLD" id="SFLDG01108">
    <property type="entry name" value="Uncharacterised_Radical_SAM_Su"/>
    <property type="match status" value="1"/>
</dbReference>
<dbReference type="InterPro" id="IPR058240">
    <property type="entry name" value="rSAM_sf"/>
</dbReference>
<feature type="domain" description="Radical SAM core" evidence="5">
    <location>
        <begin position="10"/>
        <end position="222"/>
    </location>
</feature>
<gene>
    <name evidence="6" type="ORF">OU421_12920</name>
</gene>
<evidence type="ECO:0000259" key="5">
    <source>
        <dbReference type="PROSITE" id="PS51918"/>
    </source>
</evidence>
<dbReference type="InterPro" id="IPR058374">
    <property type="entry name" value="DUF8061"/>
</dbReference>
<dbReference type="CDD" id="cd01335">
    <property type="entry name" value="Radical_SAM"/>
    <property type="match status" value="1"/>
</dbReference>
<keyword evidence="1" id="KW-0949">S-adenosyl-L-methionine</keyword>
<dbReference type="InterPro" id="IPR007197">
    <property type="entry name" value="rSAM"/>
</dbReference>
<evidence type="ECO:0000313" key="6">
    <source>
        <dbReference type="EMBL" id="WAI01292.1"/>
    </source>
</evidence>
<dbReference type="Pfam" id="PF04055">
    <property type="entry name" value="Radical_SAM"/>
    <property type="match status" value="1"/>
</dbReference>
<dbReference type="Proteomes" id="UP001163096">
    <property type="component" value="Chromosome"/>
</dbReference>
<protein>
    <submittedName>
        <fullName evidence="6">Radical SAM protein</fullName>
    </submittedName>
</protein>
<keyword evidence="7" id="KW-1185">Reference proteome</keyword>
<name>A0A9X9S3X8_METOG</name>
<keyword evidence="4" id="KW-0411">Iron-sulfur</keyword>
<sequence>MPVLSTACKLCHEGAKMVLFITGRCNRTCWYCPISSEKKGKDTVYANDRIILSDDDILKEARSMGALGAGVTGGEPLLVPDRVKHYCSLLKKEYGNAFNIHLYTGIAPKKETLEIIKGCVDEIRFHPPEECWDHFLDTPFIDSIQTARDLGFEVTIEVPSLPGLNHLIPAVDLVDWFNINELEWSETNAEAMREKHHSLEDCYHNAVGGAEEWATEILKNPKVHWCSSSFKDSVQLRKRLIRTAENTAREFEDVTDDGTLMYGVWEHGGQPHDIEDDMWEEKDGNIETAWWILAENPQKYSGKKYIIERYPGEGIIVEVIPL</sequence>
<dbReference type="AlphaFoldDB" id="A0A9X9S3X8"/>
<keyword evidence="2" id="KW-0479">Metal-binding</keyword>
<dbReference type="PANTHER" id="PTHR43288">
    <property type="entry name" value="BIOTIN SYNTHASE-RELATED PROTEIN, RADICAL SAM SUPERFAMILY"/>
    <property type="match status" value="1"/>
</dbReference>
<keyword evidence="3" id="KW-0408">Iron</keyword>
<dbReference type="SUPFAM" id="SSF102114">
    <property type="entry name" value="Radical SAM enzymes"/>
    <property type="match status" value="1"/>
</dbReference>
<dbReference type="PANTHER" id="PTHR43288:SF1">
    <property type="entry name" value="GLYCYL-RADICAL ENZYME ACTIVATING ENZYME MJ0021-RELATED"/>
    <property type="match status" value="1"/>
</dbReference>